<keyword evidence="3" id="KW-1185">Reference proteome</keyword>
<dbReference type="OrthoDB" id="9809994at2"/>
<dbReference type="SUPFAM" id="SSF46689">
    <property type="entry name" value="Homeodomain-like"/>
    <property type="match status" value="1"/>
</dbReference>
<dbReference type="Proteomes" id="UP000032287">
    <property type="component" value="Unassembled WGS sequence"/>
</dbReference>
<sequence>MKKKDETKYETIIQAAIKIIVTEGAASLSTTKVAKAVGISQSNIYIYFKNKSDMLLQVFEHEQAIMRQSITTMITAEPTTAGQVRAWLRMLYHIAVTKPDTLTTVSQIKQLPDSPVFNTTPADPADAQQNIVADMLRAGVARGDLRNMPVQVFMTMAFSTIVTYVRQRALTTENEADFDQVYAMLWLAMKEEQHEEN</sequence>
<accession>A0A0D1K2G3</accession>
<dbReference type="InterPro" id="IPR009057">
    <property type="entry name" value="Homeodomain-like_sf"/>
</dbReference>
<dbReference type="STRING" id="137591.AO080_03535"/>
<dbReference type="AlphaFoldDB" id="A0A0D1K2G3"/>
<dbReference type="GO" id="GO:0000976">
    <property type="term" value="F:transcription cis-regulatory region binding"/>
    <property type="evidence" value="ECO:0007669"/>
    <property type="project" value="TreeGrafter"/>
</dbReference>
<dbReference type="PANTHER" id="PTHR30055">
    <property type="entry name" value="HTH-TYPE TRANSCRIPTIONAL REGULATOR RUTR"/>
    <property type="match status" value="1"/>
</dbReference>
<name>A0A0D1K2G3_9LACO</name>
<dbReference type="SUPFAM" id="SSF48498">
    <property type="entry name" value="Tetracyclin repressor-like, C-terminal domain"/>
    <property type="match status" value="1"/>
</dbReference>
<comment type="caution">
    <text evidence="2">The sequence shown here is derived from an EMBL/GenBank/DDBJ whole genome shotgun (WGS) entry which is preliminary data.</text>
</comment>
<dbReference type="PRINTS" id="PR00455">
    <property type="entry name" value="HTHTETR"/>
</dbReference>
<dbReference type="KEGG" id="wcb:AO080_03535"/>
<dbReference type="eggNOG" id="COG1309">
    <property type="taxonomic scope" value="Bacteria"/>
</dbReference>
<dbReference type="GO" id="GO:0003700">
    <property type="term" value="F:DNA-binding transcription factor activity"/>
    <property type="evidence" value="ECO:0007669"/>
    <property type="project" value="TreeGrafter"/>
</dbReference>
<dbReference type="PANTHER" id="PTHR30055:SF207">
    <property type="entry name" value="HTH-TYPE TRANSCRIPTIONAL REPRESSOR FATR"/>
    <property type="match status" value="1"/>
</dbReference>
<dbReference type="InterPro" id="IPR036271">
    <property type="entry name" value="Tet_transcr_reg_TetR-rel_C_sf"/>
</dbReference>
<keyword evidence="1" id="KW-0238">DNA-binding</keyword>
<evidence type="ECO:0000256" key="1">
    <source>
        <dbReference type="ARBA" id="ARBA00023125"/>
    </source>
</evidence>
<dbReference type="EMBL" id="JWHU01000042">
    <property type="protein sequence ID" value="KIU19124.1"/>
    <property type="molecule type" value="Genomic_DNA"/>
</dbReference>
<dbReference type="InterPro" id="IPR001647">
    <property type="entry name" value="HTH_TetR"/>
</dbReference>
<organism evidence="2 3">
    <name type="scientific">Weissella cibaria</name>
    <dbReference type="NCBI Taxonomy" id="137591"/>
    <lineage>
        <taxon>Bacteria</taxon>
        <taxon>Bacillati</taxon>
        <taxon>Bacillota</taxon>
        <taxon>Bacilli</taxon>
        <taxon>Lactobacillales</taxon>
        <taxon>Lactobacillaceae</taxon>
        <taxon>Weissella</taxon>
    </lineage>
</organism>
<dbReference type="Pfam" id="PF00440">
    <property type="entry name" value="TetR_N"/>
    <property type="match status" value="1"/>
</dbReference>
<dbReference type="Gene3D" id="1.10.357.10">
    <property type="entry name" value="Tetracycline Repressor, domain 2"/>
    <property type="match status" value="1"/>
</dbReference>
<proteinExistence type="predicted"/>
<dbReference type="RefSeq" id="WP_043708005.1">
    <property type="nucleotide sequence ID" value="NZ_CP012873.1"/>
</dbReference>
<reference evidence="2 3" key="1">
    <citation type="journal article" date="2015" name="Microbiology (Mosc.)">
        <title>Genomics of the Weissella cibaria species with an examination of its metabolic traits.</title>
        <authorList>
            <person name="Lynch K.M."/>
            <person name="Lucid A."/>
            <person name="Arendt E.K."/>
            <person name="Sleator R.D."/>
            <person name="Lucey B."/>
            <person name="Coffey A."/>
        </authorList>
    </citation>
    <scope>NUCLEOTIDE SEQUENCE [LARGE SCALE GENOMIC DNA]</scope>
    <source>
        <strain evidence="2 3">MG1</strain>
    </source>
</reference>
<dbReference type="InterPro" id="IPR050109">
    <property type="entry name" value="HTH-type_TetR-like_transc_reg"/>
</dbReference>
<protein>
    <submittedName>
        <fullName evidence="2">FadR protein</fullName>
    </submittedName>
</protein>
<dbReference type="PATRIC" id="fig|137591.25.peg.2118"/>
<evidence type="ECO:0000313" key="3">
    <source>
        <dbReference type="Proteomes" id="UP000032287"/>
    </source>
</evidence>
<dbReference type="PROSITE" id="PS50977">
    <property type="entry name" value="HTH_TETR_2"/>
    <property type="match status" value="1"/>
</dbReference>
<evidence type="ECO:0000313" key="2">
    <source>
        <dbReference type="EMBL" id="KIU19124.1"/>
    </source>
</evidence>
<gene>
    <name evidence="2" type="primary">fadR</name>
    <name evidence="2" type="ORF">QX99_02155</name>
</gene>